<proteinExistence type="evidence at transcript level"/>
<evidence type="ECO:0000256" key="1">
    <source>
        <dbReference type="SAM" id="SignalP"/>
    </source>
</evidence>
<dbReference type="AlphaFoldDB" id="A8CEL7"/>
<sequence length="201" mass="22896">MKLLHDSIPCLFHLLLLAELFVPSSSRPVHTSSLCRMFGSMIHQVDKLTDISKNLHELSDNNELLNSADNKLPDLPHMQHSAAHFFNSLKMNESLSELYLLAQAFRLHVDWLKTEKDNFSLPSQSAEDASTHLLQLSNLLNMSLHQMSAETPQPPAPSLPVVSSAFDLLQFSIEISERLKVFCNWSKRVLRSLKLPRCRRQ</sequence>
<name>A8CEL7_PAROL</name>
<dbReference type="PRINTS" id="PR01946">
    <property type="entry name" value="IL11BFISH"/>
</dbReference>
<gene>
    <name evidence="2" type="primary">IL-11b</name>
</gene>
<feature type="chain" id="PRO_5002720284" evidence="1">
    <location>
        <begin position="27"/>
        <end position="201"/>
    </location>
</feature>
<keyword evidence="1" id="KW-0732">Signal</keyword>
<evidence type="ECO:0000313" key="2">
    <source>
        <dbReference type="EMBL" id="BAF80790.1"/>
    </source>
</evidence>
<dbReference type="GO" id="GO:0005125">
    <property type="term" value="F:cytokine activity"/>
    <property type="evidence" value="ECO:0007669"/>
    <property type="project" value="TreeGrafter"/>
</dbReference>
<dbReference type="InterPro" id="IPR020462">
    <property type="entry name" value="IL-11B_fish"/>
</dbReference>
<protein>
    <submittedName>
        <fullName evidence="2">Interleukin 11 type b</fullName>
    </submittedName>
</protein>
<dbReference type="PANTHER" id="PTHR16922">
    <property type="entry name" value="INTERLEUKIN 11"/>
    <property type="match status" value="1"/>
</dbReference>
<dbReference type="PRINTS" id="PR01944">
    <property type="entry name" value="INTLKN11FISH"/>
</dbReference>
<dbReference type="InterPro" id="IPR020438">
    <property type="entry name" value="IL-11"/>
</dbReference>
<dbReference type="EMBL" id="AB299205">
    <property type="protein sequence ID" value="BAF80790.1"/>
    <property type="molecule type" value="mRNA"/>
</dbReference>
<dbReference type="GO" id="GO:0043410">
    <property type="term" value="P:positive regulation of MAPK cascade"/>
    <property type="evidence" value="ECO:0007669"/>
    <property type="project" value="TreeGrafter"/>
</dbReference>
<dbReference type="SUPFAM" id="SSF47266">
    <property type="entry name" value="4-helical cytokines"/>
    <property type="match status" value="1"/>
</dbReference>
<reference evidence="2" key="1">
    <citation type="journal article" date="2008" name="Mol. Immunol.">
        <title>Teleostean IL11b exhibits complementing function to IL11a and expansive involvement in antibacterial and antiviral responses.</title>
        <authorList>
            <person name="Santos M.D."/>
            <person name="Yasuike M."/>
            <person name="Kondo H."/>
            <person name="Hirono I."/>
            <person name="Aoki T."/>
        </authorList>
    </citation>
    <scope>NUCLEOTIDE SEQUENCE</scope>
</reference>
<dbReference type="InterPro" id="IPR022356">
    <property type="entry name" value="IL-11_fish"/>
</dbReference>
<dbReference type="PANTHER" id="PTHR16922:SF0">
    <property type="entry name" value="INTERLEUKIN-11"/>
    <property type="match status" value="1"/>
</dbReference>
<dbReference type="GO" id="GO:0008083">
    <property type="term" value="F:growth factor activity"/>
    <property type="evidence" value="ECO:0007669"/>
    <property type="project" value="TreeGrafter"/>
</dbReference>
<accession>A8CEL7</accession>
<dbReference type="GO" id="GO:0008284">
    <property type="term" value="P:positive regulation of cell population proliferation"/>
    <property type="evidence" value="ECO:0007669"/>
    <property type="project" value="TreeGrafter"/>
</dbReference>
<dbReference type="Pfam" id="PF07400">
    <property type="entry name" value="IL11"/>
    <property type="match status" value="1"/>
</dbReference>
<dbReference type="Gene3D" id="1.20.1250.10">
    <property type="match status" value="1"/>
</dbReference>
<organism evidence="2">
    <name type="scientific">Paralichthys olivaceus</name>
    <name type="common">Bastard halibut</name>
    <name type="synonym">Hippoglossus olivaceus</name>
    <dbReference type="NCBI Taxonomy" id="8255"/>
    <lineage>
        <taxon>Eukaryota</taxon>
        <taxon>Metazoa</taxon>
        <taxon>Chordata</taxon>
        <taxon>Craniata</taxon>
        <taxon>Vertebrata</taxon>
        <taxon>Euteleostomi</taxon>
        <taxon>Actinopterygii</taxon>
        <taxon>Neopterygii</taxon>
        <taxon>Teleostei</taxon>
        <taxon>Neoteleostei</taxon>
        <taxon>Acanthomorphata</taxon>
        <taxon>Carangaria</taxon>
        <taxon>Pleuronectiformes</taxon>
        <taxon>Pleuronectoidei</taxon>
        <taxon>Paralichthyidae</taxon>
        <taxon>Paralichthys</taxon>
    </lineage>
</organism>
<dbReference type="InterPro" id="IPR009079">
    <property type="entry name" value="4_helix_cytokine-like_core"/>
</dbReference>
<feature type="signal peptide" evidence="1">
    <location>
        <begin position="1"/>
        <end position="26"/>
    </location>
</feature>
<dbReference type="GO" id="GO:0005737">
    <property type="term" value="C:cytoplasm"/>
    <property type="evidence" value="ECO:0007669"/>
    <property type="project" value="TreeGrafter"/>
</dbReference>